<reference evidence="1 2" key="2">
    <citation type="submission" date="2016-06" db="EMBL/GenBank/DDBJ databases">
        <title>Pedobacter psychrophilus sp. nov., isolated from Antarctic fragmentary rock.</title>
        <authorList>
            <person name="Svec P."/>
        </authorList>
    </citation>
    <scope>NUCLEOTIDE SEQUENCE [LARGE SCALE GENOMIC DNA]</scope>
    <source>
        <strain evidence="1 2">CCM 8644</strain>
    </source>
</reference>
<protein>
    <recommendedName>
        <fullName evidence="3">SusC/RagA family TonB-linked outer membrane protein</fullName>
    </recommendedName>
</protein>
<keyword evidence="2" id="KW-1185">Reference proteome</keyword>
<evidence type="ECO:0008006" key="3">
    <source>
        <dbReference type="Google" id="ProtNLM"/>
    </source>
</evidence>
<dbReference type="SUPFAM" id="SSF56935">
    <property type="entry name" value="Porins"/>
    <property type="match status" value="1"/>
</dbReference>
<dbReference type="NCBIfam" id="TIGR04057">
    <property type="entry name" value="SusC_RagA_signa"/>
    <property type="match status" value="1"/>
</dbReference>
<dbReference type="STRING" id="1826909.A5893_09415"/>
<dbReference type="Proteomes" id="UP000078459">
    <property type="component" value="Unassembled WGS sequence"/>
</dbReference>
<name>A0A179DFF5_9SPHI</name>
<dbReference type="InterPro" id="IPR037066">
    <property type="entry name" value="Plug_dom_sf"/>
</dbReference>
<sequence>MAFGYTSSSYAQVSENLPDYKTDSLYKDSLNRIKEKPLRYIGFNRQDSVLITSSISTLKGDVLTKNFNTNLSNKLYGRLAGLTVAQGGNEPGLDGAGLFSRGLSSYQSNVNREPLIIIDGFIGSYELLVAEEIEEISLLKDASALAIYGFRGANGVLLVTTKRGKKGPLAVSFSSQLGFNQATMLPKTLNSFQYATLFNEASVNDGRAPFYDATTLEAYRTGSNPILFPNVNWYDEALRNTAPISNYNLNFKGGDNNVKYFVALNAINQQGLLKNFGDNDLESRNSTYSRYNLRSNVEVNITKRFTATLLLGGNVENKANPFQITTGGTFAALASTPPNAFPVRIPNGSLTFDGNPIPNGSYGGTIGLTNPIANLAGTGFFEYGATTFQSVFNLKHELDFITKGLSVSGAVSFNNYFQGGSAKTKQVQRYSVLNNNGNALYVPVLVEPNLILSGQELFPGENRTFGLQSSLNYNRTFGKHAVTATAFFNSDVNNIIRVQPTTSAANNAFPYKTNGGGSRVTYVNSNKYIAELSLGFMESENFAKSNRLGFFPAASLGWIASNESFLKNNQTVSFLKFRGSFGLTGNDNIGGRFLFESRYPNGDSYYFGPNATTLSASINQGRLANPNITWEKEKVANIGVDAIFFNQLKLSVDAFNRDRYDLLPEINASGGLVSNGSIPSFLGFNQIPLINQGKVNNKGFEATLGYTTKASSKLTFYADANIFYAKSNIDFNAEAPSLNPGLLKTGLPIGVPFGLRSLGLFQSQADVDASPKPIGANVKIGDIKYADLGGPNGTPDGIIDGNDNVVIGNPGLPNLSLGLNSGFKYKGFDIDFVVQAVTNRSVFLTGSYFNQFQNANGTASGIALERWTPETAATAEFPRLSLDGNQNNYRFSSFYVRDGSFIKLRSLELGYSLNKSLISKIKITNARVFVNGTNLLSIDKIPYGDPESFGTGYPPLQSYSLGLRVGF</sequence>
<dbReference type="InterPro" id="IPR023996">
    <property type="entry name" value="TonB-dep_OMP_SusC/RagA"/>
</dbReference>
<organism evidence="1 2">
    <name type="scientific">Pedobacter psychrophilus</name>
    <dbReference type="NCBI Taxonomy" id="1826909"/>
    <lineage>
        <taxon>Bacteria</taxon>
        <taxon>Pseudomonadati</taxon>
        <taxon>Bacteroidota</taxon>
        <taxon>Sphingobacteriia</taxon>
        <taxon>Sphingobacteriales</taxon>
        <taxon>Sphingobacteriaceae</taxon>
        <taxon>Pedobacter</taxon>
    </lineage>
</organism>
<accession>A0A179DFF5</accession>
<evidence type="ECO:0000313" key="1">
    <source>
        <dbReference type="EMBL" id="OAQ39785.1"/>
    </source>
</evidence>
<comment type="caution">
    <text evidence="1">The sequence shown here is derived from an EMBL/GenBank/DDBJ whole genome shotgun (WGS) entry which is preliminary data.</text>
</comment>
<dbReference type="EMBL" id="LWHJ01000027">
    <property type="protein sequence ID" value="OAQ39785.1"/>
    <property type="molecule type" value="Genomic_DNA"/>
</dbReference>
<evidence type="ECO:0000313" key="2">
    <source>
        <dbReference type="Proteomes" id="UP000078459"/>
    </source>
</evidence>
<dbReference type="AlphaFoldDB" id="A0A179DFF5"/>
<reference evidence="1 2" key="1">
    <citation type="submission" date="2016-04" db="EMBL/GenBank/DDBJ databases">
        <authorList>
            <person name="Evans L.H."/>
            <person name="Alamgir A."/>
            <person name="Owens N."/>
            <person name="Weber N.D."/>
            <person name="Virtaneva K."/>
            <person name="Barbian K."/>
            <person name="Babar A."/>
            <person name="Rosenke K."/>
        </authorList>
    </citation>
    <scope>NUCLEOTIDE SEQUENCE [LARGE SCALE GENOMIC DNA]</scope>
    <source>
        <strain evidence="1 2">CCM 8644</strain>
    </source>
</reference>
<proteinExistence type="predicted"/>
<dbReference type="NCBIfam" id="TIGR04056">
    <property type="entry name" value="OMP_RagA_SusC"/>
    <property type="match status" value="1"/>
</dbReference>
<gene>
    <name evidence="1" type="ORF">A5893_09415</name>
</gene>
<dbReference type="InterPro" id="IPR023997">
    <property type="entry name" value="TonB-dep_OMP_SusC/RagA_CS"/>
</dbReference>
<dbReference type="Gene3D" id="2.170.130.10">
    <property type="entry name" value="TonB-dependent receptor, plug domain"/>
    <property type="match status" value="1"/>
</dbReference>